<evidence type="ECO:0000256" key="5">
    <source>
        <dbReference type="ARBA" id="ARBA00022695"/>
    </source>
</evidence>
<keyword evidence="9 15" id="KW-0239">DNA-directed DNA polymerase</keyword>
<evidence type="ECO:0000313" key="18">
    <source>
        <dbReference type="EMBL" id="CAB4254684.1"/>
    </source>
</evidence>
<dbReference type="InterPro" id="IPR037160">
    <property type="entry name" value="DNA_Pol_thumb_sf"/>
</dbReference>
<dbReference type="SUPFAM" id="SSF47802">
    <property type="entry name" value="DNA polymerase beta, N-terminal domain-like"/>
    <property type="match status" value="1"/>
</dbReference>
<comment type="catalytic activity">
    <reaction evidence="13 15">
        <text>DNA(n) + a 2'-deoxyribonucleoside 5'-triphosphate = DNA(n+1) + diphosphate</text>
        <dbReference type="Rhea" id="RHEA:22508"/>
        <dbReference type="Rhea" id="RHEA-COMP:17339"/>
        <dbReference type="Rhea" id="RHEA-COMP:17340"/>
        <dbReference type="ChEBI" id="CHEBI:33019"/>
        <dbReference type="ChEBI" id="CHEBI:61560"/>
        <dbReference type="ChEBI" id="CHEBI:173112"/>
        <dbReference type="EC" id="2.7.7.7"/>
    </reaction>
</comment>
<evidence type="ECO:0000256" key="6">
    <source>
        <dbReference type="ARBA" id="ARBA00022723"/>
    </source>
</evidence>
<dbReference type="InterPro" id="IPR018944">
    <property type="entry name" value="DNA_pol_lambd_fingers_domain"/>
</dbReference>
<evidence type="ECO:0000256" key="7">
    <source>
        <dbReference type="ARBA" id="ARBA00022763"/>
    </source>
</evidence>
<dbReference type="InterPro" id="IPR043519">
    <property type="entry name" value="NT_sf"/>
</dbReference>
<evidence type="ECO:0000313" key="19">
    <source>
        <dbReference type="Proteomes" id="UP000644660"/>
    </source>
</evidence>
<reference evidence="18 19" key="1">
    <citation type="submission" date="2020-05" db="EMBL/GenBank/DDBJ databases">
        <authorList>
            <person name="Casaregola S."/>
            <person name="Devillers H."/>
            <person name="Grondin C."/>
        </authorList>
    </citation>
    <scope>NUCLEOTIDE SEQUENCE [LARGE SCALE GENOMIC DNA]</scope>
    <source>
        <strain evidence="18 19">CLIB 1767</strain>
    </source>
</reference>
<dbReference type="GO" id="GO:0006284">
    <property type="term" value="P:base-excision repair"/>
    <property type="evidence" value="ECO:0007669"/>
    <property type="project" value="TreeGrafter"/>
</dbReference>
<dbReference type="PRINTS" id="PR00870">
    <property type="entry name" value="DNAPOLXBETA"/>
</dbReference>
<gene>
    <name evidence="18" type="ORF">KABA2_04S11946</name>
</gene>
<keyword evidence="7 15" id="KW-0227">DNA damage</keyword>
<dbReference type="GO" id="GO:0005634">
    <property type="term" value="C:nucleus"/>
    <property type="evidence" value="ECO:0007669"/>
    <property type="project" value="UniProtKB-SubCell"/>
</dbReference>
<protein>
    <recommendedName>
        <fullName evidence="15">DNA polymerase</fullName>
        <ecNumber evidence="15">2.7.7.7</ecNumber>
    </recommendedName>
</protein>
<dbReference type="Gene3D" id="3.30.460.10">
    <property type="entry name" value="Beta Polymerase, domain 2"/>
    <property type="match status" value="1"/>
</dbReference>
<dbReference type="GO" id="GO:0046872">
    <property type="term" value="F:metal ion binding"/>
    <property type="evidence" value="ECO:0007669"/>
    <property type="project" value="UniProtKB-UniRule"/>
</dbReference>
<dbReference type="SMART" id="SM00483">
    <property type="entry name" value="POLXc"/>
    <property type="match status" value="1"/>
</dbReference>
<feature type="active site" description="Nucleophile; Schiff-base intermediate with DNA; for 5'-dRP lyase activity" evidence="14">
    <location>
        <position position="237"/>
    </location>
</feature>
<dbReference type="RefSeq" id="XP_041406528.1">
    <property type="nucleotide sequence ID" value="XM_041550594.1"/>
</dbReference>
<evidence type="ECO:0000256" key="12">
    <source>
        <dbReference type="ARBA" id="ARBA00023242"/>
    </source>
</evidence>
<dbReference type="InterPro" id="IPR028207">
    <property type="entry name" value="DNA_pol_B_palm_palm"/>
</dbReference>
<evidence type="ECO:0000256" key="15">
    <source>
        <dbReference type="RuleBase" id="RU366014"/>
    </source>
</evidence>
<dbReference type="GO" id="GO:0003677">
    <property type="term" value="F:DNA binding"/>
    <property type="evidence" value="ECO:0007669"/>
    <property type="project" value="UniProtKB-UniRule"/>
</dbReference>
<feature type="region of interest" description="Disordered" evidence="16">
    <location>
        <begin position="124"/>
        <end position="148"/>
    </location>
</feature>
<comment type="subcellular location">
    <subcellularLocation>
        <location evidence="2 15">Nucleus</location>
    </subcellularLocation>
</comment>
<evidence type="ECO:0000256" key="11">
    <source>
        <dbReference type="ARBA" id="ARBA00023204"/>
    </source>
</evidence>
<dbReference type="GO" id="GO:0006303">
    <property type="term" value="P:double-strand break repair via nonhomologous end joining"/>
    <property type="evidence" value="ECO:0007669"/>
    <property type="project" value="TreeGrafter"/>
</dbReference>
<comment type="similarity">
    <text evidence="15">Belongs to the DNA polymerase type-X family.</text>
</comment>
<keyword evidence="8" id="KW-0460">Magnesium</keyword>
<feature type="domain" description="DNA-directed DNA polymerase X" evidence="17">
    <location>
        <begin position="175"/>
        <end position="557"/>
    </location>
</feature>
<keyword evidence="4 15" id="KW-0808">Transferase</keyword>
<name>A0A8H2VGD0_9SACH</name>
<evidence type="ECO:0000256" key="9">
    <source>
        <dbReference type="ARBA" id="ARBA00022932"/>
    </source>
</evidence>
<dbReference type="SUPFAM" id="SSF81301">
    <property type="entry name" value="Nucleotidyltransferase"/>
    <property type="match status" value="1"/>
</dbReference>
<dbReference type="CDD" id="cd00141">
    <property type="entry name" value="NT_POLXc"/>
    <property type="match status" value="1"/>
</dbReference>
<accession>A0A8H2VGD0</accession>
<dbReference type="AlphaFoldDB" id="A0A8H2VGD0"/>
<evidence type="ECO:0000256" key="3">
    <source>
        <dbReference type="ARBA" id="ARBA00022490"/>
    </source>
</evidence>
<dbReference type="InterPro" id="IPR029398">
    <property type="entry name" value="PolB_thumb"/>
</dbReference>
<evidence type="ECO:0000259" key="17">
    <source>
        <dbReference type="SMART" id="SM00483"/>
    </source>
</evidence>
<comment type="caution">
    <text evidence="18">The sequence shown here is derived from an EMBL/GenBank/DDBJ whole genome shotgun (WGS) entry which is preliminary data.</text>
</comment>
<dbReference type="EMBL" id="CAEFZW010000004">
    <property type="protein sequence ID" value="CAB4254684.1"/>
    <property type="molecule type" value="Genomic_DNA"/>
</dbReference>
<dbReference type="Gene3D" id="1.10.150.110">
    <property type="entry name" value="DNA polymerase beta, N-terminal domain-like"/>
    <property type="match status" value="1"/>
</dbReference>
<dbReference type="PRINTS" id="PR00869">
    <property type="entry name" value="DNAPOLX"/>
</dbReference>
<evidence type="ECO:0000256" key="16">
    <source>
        <dbReference type="SAM" id="MobiDB-lite"/>
    </source>
</evidence>
<dbReference type="Proteomes" id="UP000644660">
    <property type="component" value="Unassembled WGS sequence"/>
</dbReference>
<keyword evidence="10" id="KW-0238">DNA-binding</keyword>
<dbReference type="InterPro" id="IPR002054">
    <property type="entry name" value="DNA-dir_DNA_pol_X"/>
</dbReference>
<dbReference type="OrthoDB" id="205514at2759"/>
<sequence>MLFDKVNFLFLPNNETGSIGVISKSIIQNGGKIISSYKEIDQNTVVLINDTYIDTQENKLIRQELFRREFTLEYDKLIQIIEAKGLKCIPTSTIPKCIEEDKLDLSQYSKMSQLCGIIHISDESRPLSSNKSSEESTDVSFDSTDSNSRPYAQLINVSPAQEEKIGKSKIMRTQNDNRLLINAMGKLFTKYSSEGDVFRARSYKLAKASIENTPFRIKSGDDARRNLKHIGPSIARKIQLILDQGYLAGLNETLELSSHLNYFMHCYGVGANLAKRWDILNLKTFDDVVKNSPHDILKQWPILLGWAYYEDWGKMIPRKECEEHLKIVRSALRQISSKCEVEILGSYIRGKENCGDIDLLFYSKDCNDTGELGPVMAGVVLELVRQRYVQCTLQMDSNIEEYMGPMIQELFETCKMQVSKATTHHWREDKILKKYFLGVKLDQNKYRQYYSDKLNEECKKLEKIDSYLSKSSNNSPDMPVCRRLDFFCCKWSELGAARLHYTGSGEFNRWLRLRAISQGLSLTQHGLFKENKLIESYDEKNIFKCLGLNYIEPHNRTEGQWDRYIFNTGSNI</sequence>
<organism evidence="18 19">
    <name type="scientific">Maudiozyma barnettii</name>
    <dbReference type="NCBI Taxonomy" id="61262"/>
    <lineage>
        <taxon>Eukaryota</taxon>
        <taxon>Fungi</taxon>
        <taxon>Dikarya</taxon>
        <taxon>Ascomycota</taxon>
        <taxon>Saccharomycotina</taxon>
        <taxon>Saccharomycetes</taxon>
        <taxon>Saccharomycetales</taxon>
        <taxon>Saccharomycetaceae</taxon>
        <taxon>Maudiozyma</taxon>
    </lineage>
</organism>
<comment type="cofactor">
    <cofactor evidence="1">
        <name>Mg(2+)</name>
        <dbReference type="ChEBI" id="CHEBI:18420"/>
    </cofactor>
</comment>
<dbReference type="Pfam" id="PF14792">
    <property type="entry name" value="DNA_pol_B_palm"/>
    <property type="match status" value="1"/>
</dbReference>
<dbReference type="InterPro" id="IPR022312">
    <property type="entry name" value="DNA_pol_X"/>
</dbReference>
<keyword evidence="12 15" id="KW-0539">Nucleus</keyword>
<evidence type="ECO:0000256" key="10">
    <source>
        <dbReference type="ARBA" id="ARBA00023125"/>
    </source>
</evidence>
<feature type="compositionally biased region" description="Polar residues" evidence="16">
    <location>
        <begin position="138"/>
        <end position="148"/>
    </location>
</feature>
<evidence type="ECO:0000256" key="13">
    <source>
        <dbReference type="ARBA" id="ARBA00049244"/>
    </source>
</evidence>
<evidence type="ECO:0000256" key="1">
    <source>
        <dbReference type="ARBA" id="ARBA00001946"/>
    </source>
</evidence>
<keyword evidence="6" id="KW-0479">Metal-binding</keyword>
<keyword evidence="19" id="KW-1185">Reference proteome</keyword>
<evidence type="ECO:0000256" key="14">
    <source>
        <dbReference type="PIRSR" id="PIRSR622312-50"/>
    </source>
</evidence>
<dbReference type="PANTHER" id="PTHR11276:SF42">
    <property type="entry name" value="DNA POLYMERASE BETA"/>
    <property type="match status" value="1"/>
</dbReference>
<dbReference type="Pfam" id="PF14716">
    <property type="entry name" value="HHH_8"/>
    <property type="match status" value="1"/>
</dbReference>
<keyword evidence="11 15" id="KW-0234">DNA repair</keyword>
<evidence type="ECO:0000256" key="4">
    <source>
        <dbReference type="ARBA" id="ARBA00022679"/>
    </source>
</evidence>
<dbReference type="SUPFAM" id="SSF81585">
    <property type="entry name" value="PsbU/PolX domain-like"/>
    <property type="match status" value="1"/>
</dbReference>
<dbReference type="GeneID" id="64857689"/>
<keyword evidence="3" id="KW-0963">Cytoplasm</keyword>
<evidence type="ECO:0000256" key="8">
    <source>
        <dbReference type="ARBA" id="ARBA00022842"/>
    </source>
</evidence>
<keyword evidence="5 15" id="KW-0548">Nucleotidyltransferase</keyword>
<dbReference type="EC" id="2.7.7.7" evidence="15"/>
<dbReference type="Pfam" id="PF14791">
    <property type="entry name" value="DNA_pol_B_thumb"/>
    <property type="match status" value="1"/>
</dbReference>
<dbReference type="Pfam" id="PF10391">
    <property type="entry name" value="DNA_pol_lambd_f"/>
    <property type="match status" value="1"/>
</dbReference>
<comment type="function">
    <text evidence="15">DNA polymerase that functions in several pathways of DNA repair. Involved in base excision repair (BER) responsible for repair of lesions that give rise to abasic (AP) sites in DNA. Also contributes to DNA double-strand break repair by non-homologous end joining and homologous recombination. Has both template-dependent and template-independent (terminal transferase) DNA polymerase activities. Has also a 5'-deoxyribose-5-phosphate lyase (dRP lyase) activity.</text>
</comment>
<dbReference type="Gene3D" id="3.30.210.10">
    <property type="entry name" value="DNA polymerase, thumb domain"/>
    <property type="match status" value="1"/>
</dbReference>
<evidence type="ECO:0000256" key="2">
    <source>
        <dbReference type="ARBA" id="ARBA00004123"/>
    </source>
</evidence>
<dbReference type="PANTHER" id="PTHR11276">
    <property type="entry name" value="DNA POLYMERASE TYPE-X FAMILY MEMBER"/>
    <property type="match status" value="1"/>
</dbReference>
<dbReference type="InterPro" id="IPR002008">
    <property type="entry name" value="DNA_pol_X_beta-like"/>
</dbReference>
<dbReference type="InterPro" id="IPR027421">
    <property type="entry name" value="DNA_pol_lamdba_lyase_dom_sf"/>
</dbReference>
<proteinExistence type="inferred from homology"/>
<dbReference type="InterPro" id="IPR010996">
    <property type="entry name" value="HHH_MUS81"/>
</dbReference>
<dbReference type="GO" id="GO:0003887">
    <property type="term" value="F:DNA-directed DNA polymerase activity"/>
    <property type="evidence" value="ECO:0007669"/>
    <property type="project" value="UniProtKB-UniRule"/>
</dbReference>